<dbReference type="OrthoDB" id="202330at2157"/>
<reference evidence="2" key="1">
    <citation type="submission" date="2016-10" db="EMBL/GenBank/DDBJ databases">
        <authorList>
            <person name="Varghese N."/>
            <person name="Submissions S."/>
        </authorList>
    </citation>
    <scope>NUCLEOTIDE SEQUENCE [LARGE SCALE GENOMIC DNA]</scope>
    <source>
        <strain evidence="2">DSM 25055</strain>
    </source>
</reference>
<sequence length="46" mass="4877">MSSSELRRRDLLATVSGGCITLAGCSDRTTTRSGYGTAYGREYGAE</sequence>
<organism evidence="1 2">
    <name type="scientific">Natrinema salaciae</name>
    <dbReference type="NCBI Taxonomy" id="1186196"/>
    <lineage>
        <taxon>Archaea</taxon>
        <taxon>Methanobacteriati</taxon>
        <taxon>Methanobacteriota</taxon>
        <taxon>Stenosarchaea group</taxon>
        <taxon>Halobacteria</taxon>
        <taxon>Halobacteriales</taxon>
        <taxon>Natrialbaceae</taxon>
        <taxon>Natrinema</taxon>
    </lineage>
</organism>
<dbReference type="AlphaFoldDB" id="A0A1H9PZ22"/>
<keyword evidence="2" id="KW-1185">Reference proteome</keyword>
<dbReference type="EMBL" id="FOFD01000006">
    <property type="protein sequence ID" value="SER53546.1"/>
    <property type="molecule type" value="Genomic_DNA"/>
</dbReference>
<protein>
    <submittedName>
        <fullName evidence="1">Uncharacterized protein</fullName>
    </submittedName>
</protein>
<proteinExistence type="predicted"/>
<gene>
    <name evidence="1" type="ORF">SAMN04489841_4039</name>
</gene>
<evidence type="ECO:0000313" key="2">
    <source>
        <dbReference type="Proteomes" id="UP000199114"/>
    </source>
</evidence>
<name>A0A1H9PZ22_9EURY</name>
<dbReference type="PROSITE" id="PS51257">
    <property type="entry name" value="PROKAR_LIPOPROTEIN"/>
    <property type="match status" value="1"/>
</dbReference>
<evidence type="ECO:0000313" key="1">
    <source>
        <dbReference type="EMBL" id="SER53546.1"/>
    </source>
</evidence>
<dbReference type="RefSeq" id="WP_175480212.1">
    <property type="nucleotide sequence ID" value="NZ_FOFD01000006.1"/>
</dbReference>
<dbReference type="Proteomes" id="UP000199114">
    <property type="component" value="Unassembled WGS sequence"/>
</dbReference>
<dbReference type="STRING" id="1186196.SAMN04489841_4039"/>
<accession>A0A1H9PZ22</accession>